<feature type="region of interest" description="Disordered" evidence="1">
    <location>
        <begin position="1"/>
        <end position="29"/>
    </location>
</feature>
<dbReference type="GeneID" id="27339481"/>
<dbReference type="RefSeq" id="XP_016253651.1">
    <property type="nucleotide sequence ID" value="XM_016386723.1"/>
</dbReference>
<evidence type="ECO:0000256" key="1">
    <source>
        <dbReference type="SAM" id="MobiDB-lite"/>
    </source>
</evidence>
<dbReference type="VEuPathDB" id="FungiDB:PV07_00287"/>
<dbReference type="InterPro" id="IPR024311">
    <property type="entry name" value="Lipocalin-like"/>
</dbReference>
<dbReference type="OrthoDB" id="3904217at2759"/>
<dbReference type="Pfam" id="PF13924">
    <property type="entry name" value="Lipocalin_5"/>
    <property type="match status" value="1"/>
</dbReference>
<evidence type="ECO:0000259" key="2">
    <source>
        <dbReference type="Pfam" id="PF13924"/>
    </source>
</evidence>
<evidence type="ECO:0000313" key="3">
    <source>
        <dbReference type="EMBL" id="KIW33435.1"/>
    </source>
</evidence>
<keyword evidence="4" id="KW-1185">Reference proteome</keyword>
<dbReference type="AlphaFoldDB" id="A0A0D2CU65"/>
<reference evidence="3 4" key="1">
    <citation type="submission" date="2015-01" db="EMBL/GenBank/DDBJ databases">
        <title>The Genome Sequence of Cladophialophora immunda CBS83496.</title>
        <authorList>
            <consortium name="The Broad Institute Genomics Platform"/>
            <person name="Cuomo C."/>
            <person name="de Hoog S."/>
            <person name="Gorbushina A."/>
            <person name="Stielow B."/>
            <person name="Teixiera M."/>
            <person name="Abouelleil A."/>
            <person name="Chapman S.B."/>
            <person name="Priest M."/>
            <person name="Young S.K."/>
            <person name="Wortman J."/>
            <person name="Nusbaum C."/>
            <person name="Birren B."/>
        </authorList>
    </citation>
    <scope>NUCLEOTIDE SEQUENCE [LARGE SCALE GENOMIC DNA]</scope>
    <source>
        <strain evidence="3 4">CBS 83496</strain>
    </source>
</reference>
<dbReference type="Proteomes" id="UP000054466">
    <property type="component" value="Unassembled WGS sequence"/>
</dbReference>
<proteinExistence type="predicted"/>
<feature type="domain" description="Lipocalin-like" evidence="2">
    <location>
        <begin position="37"/>
        <end position="154"/>
    </location>
</feature>
<accession>A0A0D2CU65</accession>
<gene>
    <name evidence="3" type="ORF">PV07_00287</name>
</gene>
<dbReference type="EMBL" id="KN847040">
    <property type="protein sequence ID" value="KIW33435.1"/>
    <property type="molecule type" value="Genomic_DNA"/>
</dbReference>
<dbReference type="HOGENOM" id="CLU_109259_2_1_1"/>
<name>A0A0D2CU65_9EURO</name>
<evidence type="ECO:0000313" key="4">
    <source>
        <dbReference type="Proteomes" id="UP000054466"/>
    </source>
</evidence>
<organism evidence="3 4">
    <name type="scientific">Cladophialophora immunda</name>
    <dbReference type="NCBI Taxonomy" id="569365"/>
    <lineage>
        <taxon>Eukaryota</taxon>
        <taxon>Fungi</taxon>
        <taxon>Dikarya</taxon>
        <taxon>Ascomycota</taxon>
        <taxon>Pezizomycotina</taxon>
        <taxon>Eurotiomycetes</taxon>
        <taxon>Chaetothyriomycetidae</taxon>
        <taxon>Chaetothyriales</taxon>
        <taxon>Herpotrichiellaceae</taxon>
        <taxon>Cladophialophora</taxon>
    </lineage>
</organism>
<protein>
    <recommendedName>
        <fullName evidence="2">Lipocalin-like domain-containing protein</fullName>
    </recommendedName>
</protein>
<sequence length="199" mass="22321">MIKASIPPEPQNIPEPMSDSTESPPPAGMASFRSRVIGTWGLVSYVAISLENPEDIVYPMGKECKGQIMYSKDGYMAALLQEADLKSFDHDWKEGTTLELANAAKKTIAYCGPFYLDEEDGKPQKIVHHAQISVQPNWINTLQIRCADLFEEDGQDYIMLGPESPTEWQGVKRLLRLKWRKLTQNDAAQPPADAKELKI</sequence>